<dbReference type="Proteomes" id="UP000188533">
    <property type="component" value="Unassembled WGS sequence"/>
</dbReference>
<dbReference type="STRING" id="5353.A0A1Q3E0U0"/>
<name>A0A1Q3E0U0_LENED</name>
<protein>
    <submittedName>
        <fullName evidence="8">Aryl-alcohol oxidase</fullName>
    </submittedName>
</protein>
<dbReference type="Gene3D" id="3.50.50.60">
    <property type="entry name" value="FAD/NAD(P)-binding domain"/>
    <property type="match status" value="1"/>
</dbReference>
<evidence type="ECO:0000313" key="8">
    <source>
        <dbReference type="EMBL" id="GAW00865.1"/>
    </source>
</evidence>
<evidence type="ECO:0000256" key="4">
    <source>
        <dbReference type="ARBA" id="ARBA00022827"/>
    </source>
</evidence>
<reference evidence="8 9" key="1">
    <citation type="submission" date="2016-08" db="EMBL/GenBank/DDBJ databases">
        <authorList>
            <consortium name="Lentinula edodes genome sequencing consortium"/>
            <person name="Sakamoto Y."/>
            <person name="Nakade K."/>
            <person name="Sato S."/>
            <person name="Yoshida Y."/>
            <person name="Miyazaki K."/>
            <person name="Natsume S."/>
            <person name="Konno N."/>
        </authorList>
    </citation>
    <scope>NUCLEOTIDE SEQUENCE [LARGE SCALE GENOMIC DNA]</scope>
    <source>
        <strain evidence="8 9">NBRC 111202</strain>
    </source>
</reference>
<feature type="active site" description="Proton donor" evidence="5">
    <location>
        <position position="563"/>
    </location>
</feature>
<dbReference type="Gene3D" id="3.30.560.10">
    <property type="entry name" value="Glucose Oxidase, domain 3"/>
    <property type="match status" value="1"/>
</dbReference>
<reference evidence="8 9" key="2">
    <citation type="submission" date="2017-02" db="EMBL/GenBank/DDBJ databases">
        <title>A genome survey and senescence transcriptome analysis in Lentinula edodes.</title>
        <authorList>
            <person name="Sakamoto Y."/>
            <person name="Nakade K."/>
            <person name="Sato S."/>
            <person name="Yoshida Y."/>
            <person name="Miyazaki K."/>
            <person name="Natsume S."/>
            <person name="Konno N."/>
        </authorList>
    </citation>
    <scope>NUCLEOTIDE SEQUENCE [LARGE SCALE GENOMIC DNA]</scope>
    <source>
        <strain evidence="8 9">NBRC 111202</strain>
    </source>
</reference>
<dbReference type="SUPFAM" id="SSF54373">
    <property type="entry name" value="FAD-linked reductases, C-terminal domain"/>
    <property type="match status" value="1"/>
</dbReference>
<evidence type="ECO:0000313" key="9">
    <source>
        <dbReference type="Proteomes" id="UP000188533"/>
    </source>
</evidence>
<dbReference type="InterPro" id="IPR012132">
    <property type="entry name" value="GMC_OxRdtase"/>
</dbReference>
<dbReference type="PROSITE" id="PS00624">
    <property type="entry name" value="GMC_OXRED_2"/>
    <property type="match status" value="1"/>
</dbReference>
<dbReference type="InterPro" id="IPR007867">
    <property type="entry name" value="GMC_OxRtase_C"/>
</dbReference>
<accession>A0A1Q3E0U0</accession>
<feature type="binding site" evidence="6">
    <location>
        <begin position="159"/>
        <end position="162"/>
    </location>
    <ligand>
        <name>FAD</name>
        <dbReference type="ChEBI" id="CHEBI:57692"/>
    </ligand>
</feature>
<comment type="similarity">
    <text evidence="2">Belongs to the GMC oxidoreductase family.</text>
</comment>
<dbReference type="InterPro" id="IPR000172">
    <property type="entry name" value="GMC_OxRdtase_N"/>
</dbReference>
<dbReference type="PANTHER" id="PTHR11552:SF147">
    <property type="entry name" value="CHOLINE DEHYDROGENASE, MITOCHONDRIAL"/>
    <property type="match status" value="1"/>
</dbReference>
<evidence type="ECO:0000256" key="1">
    <source>
        <dbReference type="ARBA" id="ARBA00001974"/>
    </source>
</evidence>
<dbReference type="Pfam" id="PF00732">
    <property type="entry name" value="GMC_oxred_N"/>
    <property type="match status" value="1"/>
</dbReference>
<evidence type="ECO:0000256" key="6">
    <source>
        <dbReference type="PIRSR" id="PIRSR000137-2"/>
    </source>
</evidence>
<evidence type="ECO:0000256" key="2">
    <source>
        <dbReference type="ARBA" id="ARBA00010790"/>
    </source>
</evidence>
<keyword evidence="3" id="KW-0285">Flavoprotein</keyword>
<dbReference type="InterPro" id="IPR036188">
    <property type="entry name" value="FAD/NAD-bd_sf"/>
</dbReference>
<evidence type="ECO:0000256" key="3">
    <source>
        <dbReference type="ARBA" id="ARBA00022630"/>
    </source>
</evidence>
<comment type="cofactor">
    <cofactor evidence="1 6">
        <name>FAD</name>
        <dbReference type="ChEBI" id="CHEBI:57692"/>
    </cofactor>
</comment>
<feature type="domain" description="Glucose-methanol-choline oxidoreductase N-terminal" evidence="7">
    <location>
        <begin position="340"/>
        <end position="354"/>
    </location>
</feature>
<keyword evidence="9" id="KW-1185">Reference proteome</keyword>
<sequence length="635" mass="69854">MTFELEQMNPQWPLFLVPLFKKTFDPRDLFRKLNLRVSKMVLLHFPLVLELIAHFAVAVVIRNLDTVVSQPFDFIVVGGGAGGSVIANRLTENPDVSVLLVEAGGSNEGVLNVAAPGLVNFLVNSAWDWNFTSTPQSALNNRTLTVSRGFILGGTTSTNQMVYTRGSSEDYDLWANITDDAGWSWDSLQKYIRKNERFTPPADHHNTTGQFDPNVHSFDGIVSVSLQGFPNEIDNRTIQTTSEMNKEFPFNLDMNSGYQLGIGWVQATIGDGTRSSSAASYLGPSFISRPNLHVLLNTRVLRVLENEHQPSDFRTVEFTQDSGVTTHTISASKEVIISAGTIMTPHILMHSGIGDSEELHSLGIQTVHNLPSVGKNLTEQPIVRNKWLVNSTHTLETIARNDTLLAEVTREWQHRRMGPLVDPPLSFIGWLRLPGNSSIFQQVPDPAAGPNTSHYELIITNGALAQPAPATGNFLTFSTSVSSPTSRGSITLNSSNPLEYPLINFNLFSTTFDRFVVREAFRNTKKFLAAHSWDDYILSPPTNATTDEELDEYINQNAATENHPVGTAAMSSKSAAYGVVDPDLRVKGLSGLRIVDASVFPRLPAAHTQVPVYIVAERAADLIKDAWGISKEDTA</sequence>
<dbReference type="GO" id="GO:0016614">
    <property type="term" value="F:oxidoreductase activity, acting on CH-OH group of donors"/>
    <property type="evidence" value="ECO:0007669"/>
    <property type="project" value="InterPro"/>
</dbReference>
<comment type="caution">
    <text evidence="8">The sequence shown here is derived from an EMBL/GenBank/DDBJ whole genome shotgun (WGS) entry which is preliminary data.</text>
</comment>
<evidence type="ECO:0000256" key="5">
    <source>
        <dbReference type="PIRSR" id="PIRSR000137-1"/>
    </source>
</evidence>
<proteinExistence type="inferred from homology"/>
<dbReference type="PIRSF" id="PIRSF000137">
    <property type="entry name" value="Alcohol_oxidase"/>
    <property type="match status" value="1"/>
</dbReference>
<organism evidence="8 9">
    <name type="scientific">Lentinula edodes</name>
    <name type="common">Shiitake mushroom</name>
    <name type="synonym">Lentinus edodes</name>
    <dbReference type="NCBI Taxonomy" id="5353"/>
    <lineage>
        <taxon>Eukaryota</taxon>
        <taxon>Fungi</taxon>
        <taxon>Dikarya</taxon>
        <taxon>Basidiomycota</taxon>
        <taxon>Agaricomycotina</taxon>
        <taxon>Agaricomycetes</taxon>
        <taxon>Agaricomycetidae</taxon>
        <taxon>Agaricales</taxon>
        <taxon>Marasmiineae</taxon>
        <taxon>Omphalotaceae</taxon>
        <taxon>Lentinula</taxon>
    </lineage>
</organism>
<dbReference type="EMBL" id="BDGU01000043">
    <property type="protein sequence ID" value="GAW00865.1"/>
    <property type="molecule type" value="Genomic_DNA"/>
</dbReference>
<feature type="active site" description="Proton acceptor" evidence="5">
    <location>
        <position position="607"/>
    </location>
</feature>
<gene>
    <name evidence="8" type="ORF">LENED_002419</name>
</gene>
<feature type="binding site" evidence="6">
    <location>
        <position position="155"/>
    </location>
    <ligand>
        <name>FAD</name>
        <dbReference type="ChEBI" id="CHEBI:57692"/>
    </ligand>
</feature>
<keyword evidence="4 6" id="KW-0274">FAD</keyword>
<dbReference type="PANTHER" id="PTHR11552">
    <property type="entry name" value="GLUCOSE-METHANOL-CHOLINE GMC OXIDOREDUCTASE"/>
    <property type="match status" value="1"/>
</dbReference>
<dbReference type="GO" id="GO:0050660">
    <property type="term" value="F:flavin adenine dinucleotide binding"/>
    <property type="evidence" value="ECO:0007669"/>
    <property type="project" value="InterPro"/>
</dbReference>
<dbReference type="AlphaFoldDB" id="A0A1Q3E0U0"/>
<dbReference type="SUPFAM" id="SSF51905">
    <property type="entry name" value="FAD/NAD(P)-binding domain"/>
    <property type="match status" value="1"/>
</dbReference>
<feature type="binding site" evidence="6">
    <location>
        <position position="300"/>
    </location>
    <ligand>
        <name>FAD</name>
        <dbReference type="ChEBI" id="CHEBI:57692"/>
    </ligand>
</feature>
<dbReference type="Pfam" id="PF05199">
    <property type="entry name" value="GMC_oxred_C"/>
    <property type="match status" value="1"/>
</dbReference>
<evidence type="ECO:0000259" key="7">
    <source>
        <dbReference type="PROSITE" id="PS00624"/>
    </source>
</evidence>